<evidence type="ECO:0000256" key="2">
    <source>
        <dbReference type="ARBA" id="ARBA00022737"/>
    </source>
</evidence>
<feature type="compositionally biased region" description="Low complexity" evidence="7">
    <location>
        <begin position="50"/>
        <end position="65"/>
    </location>
</feature>
<feature type="compositionally biased region" description="Low complexity" evidence="7">
    <location>
        <begin position="9"/>
        <end position="18"/>
    </location>
</feature>
<evidence type="ECO:0000256" key="7">
    <source>
        <dbReference type="SAM" id="MobiDB-lite"/>
    </source>
</evidence>
<feature type="region of interest" description="Disordered" evidence="7">
    <location>
        <begin position="1739"/>
        <end position="1776"/>
    </location>
</feature>
<evidence type="ECO:0000256" key="6">
    <source>
        <dbReference type="PROSITE-ProRule" id="PRU00023"/>
    </source>
</evidence>
<feature type="domain" description="Nephrocystin 3-like N-terminal" evidence="8">
    <location>
        <begin position="390"/>
        <end position="548"/>
    </location>
</feature>
<sequence length="1872" mass="208430">MPDSDSDTESSSSGSVPSRRASLQPQNEPENDTADHAPSKDIEEAGNNLVVDDAASDSNSSAPSVTAPDGDFLHLEWENIEKPQGDDGDIDTFADEEPRLIDFVAVPGIYGNWSGEIGESPGSGSSAWVYKFAGKPIDATSPNSSRNPKDSCRVFWYEYESAELFCGRRSRQVVHQMALKLLTALRWKRRNETKKRLIYFISHDIGGLIVKDALVTAALERDEWKDISEMTRVLIFNDYPHRYHYAGDLENRLTNFIFQTFDPKQGKVRPTASSIAGISETIVQVNGLFIDSKVPLRSWITNIHTHDAEGSWKFESFGPYCSTLGLPLEKRLSVPSNSDYSVLTAHLGKLEWDIISPIEPKQYRQERRLLALASPVYPLRNDKMYNFVSELPEYQAWLDNPSPQILYLHGSHRAREAAEQVFYALESESESVKRRAMVLYFSFDRWDVRCDSIRDMIATFLTQIANHYPKLGSNMDRLFAQLDNERGWTETDLIQFFERFRTSDEVEQTMIVINHFDECTKGSRKRFLDNIIYKNQNDESPWKIVVTSHKPGALSEELSGPFCVPVDLSKSDLGFYIKGGNGDGFNMLSKLRPDLVPQEEKVLEELKLVETLDPPVRQIIYEQARMRDEWPDESSTQEIFAHLDFTKSIDDDEEILVEILDWVLKRFPDQAMLRPLLSWLLYAVRPLTIWELATVLSFGTDQDRGNVSPTPSSVQRLISKIQKGLAGIIEVEHNEVRFQHPRLHNTMVASGDSKSTSAEKKYWWDEIRDTAHADITNLCLEYLSRPSVQEYIEKSFQVKEAEPFETPTFPDRANLASYAIQAWTHHYSLSSLHPDLSVLISHPELVETLARSNWALANPITKSAECPRTLFSIFAGLGMPNAVKPQDDSDDLQGLLEAARKEKKQVIKELLDKRDFTQANLWKALEATSSSGNEDMMLSLLERITSKHKIPTDFDWPPILIYRAGYLGLDRFAERILTLGCTPDPDVEWKVTMLASPLFQAARHGHASTVRVLLKHGASMEFTGLWERNSLHVAAVQGYTEVIRTILEERKVEIDRPSDRNFTAMYLAVVFGHPNAATLLLDKGADPNMGISSTDTGDTQWTPLVVVADDGFEECAKLLLDRGANPNICGPVGPPLRWAVSNGRLKICNMLLDAGADPRSELLKTPLLVEAAGWGFARSGLSMLERLLELDLDVNAKDDEGNTALLAAAQSYPREFIKGVLTYKSSPQKDLAVRKLLDRGADPNLANDIGMTPLLYATSHQQLSLALMLLEAGADVNQGSKEGISPLFDGIGVPGMARLLLEKGANPDVGTSAGWTPLTGAAYFGYDHAVEPLLDHGASIDLVYGTGVEEVESDDLQGWSPLMCAASNGYHDIFRTLAEAGANLQHRAVKFEQPVLHVAAFCQTLSTALEFPSRIDVNQVDNEGWSAIHFSSMSFDDLKRIVNAGANIELENNNGDTALTVAAPYDLEKTKYLIKKGANINHVSAWFGSALHQACRAPKLDIIEYLIEKGADINSVCQNVSGTPLQSLCLKRETLEPLKHEELVRYLFFGHDKQKPDVTLKAGWLGYAINAAALGGTPGIINLILDQEGATIDVKDDMGRMPIHLAAASGWPNFEVVLDRGGDIYAKDNTGRTALHWAARVGHRQVVEKIISLTEDKSAVDAPDIDGWTPLCWAARGTGSWLDPAHATEPSSDTETIKVLLENGADRNVMASLGDEKWTPLRIARFSRSTSDIVSLITHGLPSETASGEDANEESVDTKGEEETKPKEEQQKEEPKFKLGIFQTDRCCDGCQCNIYGFVYICKTCPWFYLCFKCYPHAALLHSPEHEYKQEGGEEDEEDEKVTSAAASSNSSDTDSDSSSGSEASDNEDEGK</sequence>
<feature type="repeat" description="ANK" evidence="6">
    <location>
        <begin position="1630"/>
        <end position="1662"/>
    </location>
</feature>
<organism evidence="9 10">
    <name type="scientific">Fusarium sarcochroum</name>
    <dbReference type="NCBI Taxonomy" id="1208366"/>
    <lineage>
        <taxon>Eukaryota</taxon>
        <taxon>Fungi</taxon>
        <taxon>Dikarya</taxon>
        <taxon>Ascomycota</taxon>
        <taxon>Pezizomycotina</taxon>
        <taxon>Sordariomycetes</taxon>
        <taxon>Hypocreomycetidae</taxon>
        <taxon>Hypocreales</taxon>
        <taxon>Nectriaceae</taxon>
        <taxon>Fusarium</taxon>
        <taxon>Fusarium lateritium species complex</taxon>
    </lineage>
</organism>
<evidence type="ECO:0000313" key="9">
    <source>
        <dbReference type="EMBL" id="KAF4954943.1"/>
    </source>
</evidence>
<dbReference type="Pfam" id="PF13606">
    <property type="entry name" value="Ank_3"/>
    <property type="match status" value="1"/>
</dbReference>
<accession>A0A8H4TBR6</accession>
<evidence type="ECO:0000259" key="8">
    <source>
        <dbReference type="Pfam" id="PF24883"/>
    </source>
</evidence>
<gene>
    <name evidence="9" type="ORF">FSARC_11972</name>
</gene>
<dbReference type="GO" id="GO:0008270">
    <property type="term" value="F:zinc ion binding"/>
    <property type="evidence" value="ECO:0007669"/>
    <property type="project" value="UniProtKB-KW"/>
</dbReference>
<keyword evidence="3" id="KW-0863">Zinc-finger</keyword>
<feature type="compositionally biased region" description="Basic and acidic residues" evidence="7">
    <location>
        <begin position="33"/>
        <end position="43"/>
    </location>
</feature>
<dbReference type="SUPFAM" id="SSF57850">
    <property type="entry name" value="RING/U-box"/>
    <property type="match status" value="1"/>
</dbReference>
<protein>
    <recommendedName>
        <fullName evidence="8">Nephrocystin 3-like N-terminal domain-containing protein</fullName>
    </recommendedName>
</protein>
<dbReference type="Proteomes" id="UP000622797">
    <property type="component" value="Unassembled WGS sequence"/>
</dbReference>
<keyword evidence="5 6" id="KW-0040">ANK repeat</keyword>
<feature type="region of interest" description="Disordered" evidence="7">
    <location>
        <begin position="1"/>
        <end position="69"/>
    </location>
</feature>
<evidence type="ECO:0000256" key="5">
    <source>
        <dbReference type="ARBA" id="ARBA00023043"/>
    </source>
</evidence>
<dbReference type="PANTHER" id="PTHR24198:SF165">
    <property type="entry name" value="ANKYRIN REPEAT-CONTAINING PROTEIN-RELATED"/>
    <property type="match status" value="1"/>
</dbReference>
<dbReference type="Gene3D" id="1.25.40.20">
    <property type="entry name" value="Ankyrin repeat-containing domain"/>
    <property type="match status" value="4"/>
</dbReference>
<feature type="repeat" description="ANK" evidence="6">
    <location>
        <begin position="1357"/>
        <end position="1389"/>
    </location>
</feature>
<name>A0A8H4TBR6_9HYPO</name>
<dbReference type="SMART" id="SM00248">
    <property type="entry name" value="ANK"/>
    <property type="match status" value="19"/>
</dbReference>
<dbReference type="PANTHER" id="PTHR24198">
    <property type="entry name" value="ANKYRIN REPEAT AND PROTEIN KINASE DOMAIN-CONTAINING PROTEIN"/>
    <property type="match status" value="1"/>
</dbReference>
<reference evidence="9" key="2">
    <citation type="submission" date="2020-05" db="EMBL/GenBank/DDBJ databases">
        <authorList>
            <person name="Kim H.-S."/>
            <person name="Proctor R.H."/>
            <person name="Brown D.W."/>
        </authorList>
    </citation>
    <scope>NUCLEOTIDE SEQUENCE</scope>
    <source>
        <strain evidence="9">NRRL 20472</strain>
    </source>
</reference>
<dbReference type="PROSITE" id="PS50297">
    <property type="entry name" value="ANK_REP_REGION"/>
    <property type="match status" value="7"/>
</dbReference>
<feature type="repeat" description="ANK" evidence="6">
    <location>
        <begin position="1060"/>
        <end position="1092"/>
    </location>
</feature>
<evidence type="ECO:0000256" key="1">
    <source>
        <dbReference type="ARBA" id="ARBA00022723"/>
    </source>
</evidence>
<dbReference type="Gene3D" id="3.30.60.90">
    <property type="match status" value="1"/>
</dbReference>
<dbReference type="InterPro" id="IPR043145">
    <property type="entry name" value="Znf_ZZ_sf"/>
</dbReference>
<dbReference type="Pfam" id="PF24883">
    <property type="entry name" value="NPHP3_N"/>
    <property type="match status" value="1"/>
</dbReference>
<keyword evidence="2" id="KW-0677">Repeat</keyword>
<reference evidence="9" key="1">
    <citation type="journal article" date="2020" name="BMC Genomics">
        <title>Correction to: Identification and distribution of gene clusters required for synthesis of sphingolipid metabolism inhibitors in diverse species of the filamentous fungus Fusarium.</title>
        <authorList>
            <person name="Kim H.S."/>
            <person name="Lohmar J.M."/>
            <person name="Busman M."/>
            <person name="Brown D.W."/>
            <person name="Naumann T.A."/>
            <person name="Divon H.H."/>
            <person name="Lysoe E."/>
            <person name="Uhlig S."/>
            <person name="Proctor R.H."/>
        </authorList>
    </citation>
    <scope>NUCLEOTIDE SEQUENCE</scope>
    <source>
        <strain evidence="9">NRRL 20472</strain>
    </source>
</reference>
<evidence type="ECO:0000313" key="10">
    <source>
        <dbReference type="Proteomes" id="UP000622797"/>
    </source>
</evidence>
<keyword evidence="10" id="KW-1185">Reference proteome</keyword>
<dbReference type="InterPro" id="IPR036770">
    <property type="entry name" value="Ankyrin_rpt-contain_sf"/>
</dbReference>
<dbReference type="PRINTS" id="PR01415">
    <property type="entry name" value="ANKYRIN"/>
</dbReference>
<dbReference type="InterPro" id="IPR056884">
    <property type="entry name" value="NPHP3-like_N"/>
</dbReference>
<feature type="repeat" description="ANK" evidence="6">
    <location>
        <begin position="1489"/>
        <end position="1518"/>
    </location>
</feature>
<evidence type="ECO:0000256" key="4">
    <source>
        <dbReference type="ARBA" id="ARBA00022833"/>
    </source>
</evidence>
<feature type="compositionally biased region" description="Basic and acidic residues" evidence="7">
    <location>
        <begin position="1756"/>
        <end position="1776"/>
    </location>
</feature>
<dbReference type="PROSITE" id="PS50088">
    <property type="entry name" value="ANK_REPEAT"/>
    <property type="match status" value="7"/>
</dbReference>
<comment type="caution">
    <text evidence="9">The sequence shown here is derived from an EMBL/GenBank/DDBJ whole genome shotgun (WGS) entry which is preliminary data.</text>
</comment>
<feature type="compositionally biased region" description="Low complexity" evidence="7">
    <location>
        <begin position="1843"/>
        <end position="1864"/>
    </location>
</feature>
<dbReference type="SUPFAM" id="SSF48403">
    <property type="entry name" value="Ankyrin repeat"/>
    <property type="match status" value="3"/>
</dbReference>
<dbReference type="Pfam" id="PF12796">
    <property type="entry name" value="Ank_2"/>
    <property type="match status" value="6"/>
</dbReference>
<dbReference type="CDD" id="cd02249">
    <property type="entry name" value="ZZ"/>
    <property type="match status" value="1"/>
</dbReference>
<feature type="repeat" description="ANK" evidence="6">
    <location>
        <begin position="1313"/>
        <end position="1345"/>
    </location>
</feature>
<evidence type="ECO:0000256" key="3">
    <source>
        <dbReference type="ARBA" id="ARBA00022771"/>
    </source>
</evidence>
<keyword evidence="1" id="KW-0479">Metal-binding</keyword>
<dbReference type="InterPro" id="IPR002110">
    <property type="entry name" value="Ankyrin_rpt"/>
</dbReference>
<keyword evidence="4" id="KW-0862">Zinc</keyword>
<dbReference type="EMBL" id="JABEXW010000796">
    <property type="protein sequence ID" value="KAF4954943.1"/>
    <property type="molecule type" value="Genomic_DNA"/>
</dbReference>
<feature type="repeat" description="ANK" evidence="6">
    <location>
        <begin position="993"/>
        <end position="1025"/>
    </location>
</feature>
<feature type="repeat" description="ANK" evidence="6">
    <location>
        <begin position="1249"/>
        <end position="1281"/>
    </location>
</feature>
<feature type="region of interest" description="Disordered" evidence="7">
    <location>
        <begin position="1827"/>
        <end position="1872"/>
    </location>
</feature>
<dbReference type="OrthoDB" id="341259at2759"/>
<proteinExistence type="predicted"/>